<evidence type="ECO:0000313" key="5">
    <source>
        <dbReference type="Proteomes" id="UP000234950"/>
    </source>
</evidence>
<dbReference type="Gene3D" id="1.50.10.20">
    <property type="match status" value="1"/>
</dbReference>
<comment type="caution">
    <text evidence="4">The sequence shown here is derived from an EMBL/GenBank/DDBJ whole genome shotgun (WGS) entry which is preliminary data.</text>
</comment>
<dbReference type="InterPro" id="IPR049046">
    <property type="entry name" value="Beta-AFase-like_GH127_middle"/>
</dbReference>
<evidence type="ECO:0000259" key="3">
    <source>
        <dbReference type="Pfam" id="PF20737"/>
    </source>
</evidence>
<proteinExistence type="predicted"/>
<protein>
    <recommendedName>
        <fullName evidence="6">Glycoside hydrolase family 127 protein</fullName>
    </recommendedName>
</protein>
<dbReference type="RefSeq" id="WP_101652271.1">
    <property type="nucleotide sequence ID" value="NZ_PGVE01000107.1"/>
</dbReference>
<evidence type="ECO:0000259" key="2">
    <source>
        <dbReference type="Pfam" id="PF20736"/>
    </source>
</evidence>
<gene>
    <name evidence="4" type="ORF">CVD27_27020</name>
</gene>
<dbReference type="InterPro" id="IPR008928">
    <property type="entry name" value="6-hairpin_glycosidase_sf"/>
</dbReference>
<reference evidence="4 5" key="1">
    <citation type="submission" date="2017-11" db="EMBL/GenBank/DDBJ databases">
        <title>Comparitive Functional Genomics of Dry Heat Resistant strains isolated from the Viking Spacecraft.</title>
        <authorList>
            <person name="Seuylemezian A."/>
            <person name="Cooper K."/>
            <person name="Vaishampayan P."/>
        </authorList>
    </citation>
    <scope>NUCLEOTIDE SEQUENCE [LARGE SCALE GENOMIC DNA]</scope>
    <source>
        <strain evidence="4 5">V32-6</strain>
    </source>
</reference>
<dbReference type="PANTHER" id="PTHR43465:SF2">
    <property type="entry name" value="DUF1680 DOMAIN PROTEIN (AFU_ORTHOLOGUE AFUA_1G08910)"/>
    <property type="match status" value="1"/>
</dbReference>
<sequence>MEKTVLQTKTLPLNKVKINDPFWSYYINLVRDVVVPYQWDALNDRIADAEPSSAIKNFKIAAGEEKGEFHGMVFQDSDVAKWLEAVGYLLSIERDEELEKIADGIIDIIAKAQREDGYLNTYYTLKEPGKRWTNLCECHELYCAGHMIEAAVAYYQATGKRKILDVVIKFADHIDDVFGTEPGKLRGYDGHQEIELALIKLYEVTSNEKYLRLSQYFLEERGRKPHFYEEEFQNRGGTHHWPDSWMIRNKEYSQAHKPVSEQDKAVGHAVRFVYMCTGMAHLAAETGNREMYEASKRLWNNMVSKNMYITGGIGSQRHGEAFSTDYDLPNDTVYAETCASIGVIFFAQRMLQVEPNSQYADVMERALYNTVLAGMGHDGKSFFYVNPLEVYPPACGANQNYDHVKPTRQRWFGCACCPPNVARLLASLGQYIYTVRDNTVYTHLYISGQAEFELDGNRRLILEQETNYPWSGNIQFTIKVDQESELTLALRIPDWCENAEISINGELQSVSEQIIDGYAMIKGNWKTGDQINLVLSMPVVRMKGHPLVRHTAGKVALQRGPLVYCLEEADNGPNLHQLLLPSNSRLEVVEDENLFGGMKVITGEANKRKTETWGEALYKPNVKVESESVSVKFIPYFAWANRGLGEMQVWVNEKETL</sequence>
<dbReference type="Pfam" id="PF07944">
    <property type="entry name" value="Beta-AFase-like_GH127_cat"/>
    <property type="match status" value="1"/>
</dbReference>
<dbReference type="GO" id="GO:0005975">
    <property type="term" value="P:carbohydrate metabolic process"/>
    <property type="evidence" value="ECO:0007669"/>
    <property type="project" value="InterPro"/>
</dbReference>
<evidence type="ECO:0008006" key="6">
    <source>
        <dbReference type="Google" id="ProtNLM"/>
    </source>
</evidence>
<dbReference type="InterPro" id="IPR049049">
    <property type="entry name" value="Beta-AFase-like_GH127_C"/>
</dbReference>
<keyword evidence="5" id="KW-1185">Reference proteome</keyword>
<evidence type="ECO:0000313" key="4">
    <source>
        <dbReference type="EMBL" id="PLS01049.1"/>
    </source>
</evidence>
<feature type="domain" description="Non-reducing end beta-L-arabinofuranosidase-like GH127 C-terminal" evidence="3">
    <location>
        <begin position="540"/>
        <end position="652"/>
    </location>
</feature>
<accession>A0A2N5H6C6</accession>
<dbReference type="AlphaFoldDB" id="A0A2N5H6C6"/>
<dbReference type="EMBL" id="PGVE01000107">
    <property type="protein sequence ID" value="PLS01049.1"/>
    <property type="molecule type" value="Genomic_DNA"/>
</dbReference>
<feature type="domain" description="Non-reducing end beta-L-arabinofuranosidase-like GH127 middle" evidence="2">
    <location>
        <begin position="439"/>
        <end position="537"/>
    </location>
</feature>
<dbReference type="InterPro" id="IPR049174">
    <property type="entry name" value="Beta-AFase-like"/>
</dbReference>
<dbReference type="PANTHER" id="PTHR43465">
    <property type="entry name" value="DUF1680 DOMAIN PROTEIN (AFU_ORTHOLOGUE AFUA_1G08910)"/>
    <property type="match status" value="1"/>
</dbReference>
<dbReference type="Proteomes" id="UP000234950">
    <property type="component" value="Unassembled WGS sequence"/>
</dbReference>
<dbReference type="OrthoDB" id="9757939at2"/>
<evidence type="ECO:0000259" key="1">
    <source>
        <dbReference type="Pfam" id="PF07944"/>
    </source>
</evidence>
<dbReference type="Pfam" id="PF20737">
    <property type="entry name" value="Glyco_hydro127C"/>
    <property type="match status" value="1"/>
</dbReference>
<organism evidence="4 5">
    <name type="scientific">Neobacillus cucumis</name>
    <dbReference type="NCBI Taxonomy" id="1740721"/>
    <lineage>
        <taxon>Bacteria</taxon>
        <taxon>Bacillati</taxon>
        <taxon>Bacillota</taxon>
        <taxon>Bacilli</taxon>
        <taxon>Bacillales</taxon>
        <taxon>Bacillaceae</taxon>
        <taxon>Neobacillus</taxon>
    </lineage>
</organism>
<dbReference type="InterPro" id="IPR012878">
    <property type="entry name" value="Beta-AFase-like_GH127_cat"/>
</dbReference>
<name>A0A2N5H6C6_9BACI</name>
<feature type="domain" description="Non-reducing end beta-L-arabinofuranosidase-like GH127 catalytic" evidence="1">
    <location>
        <begin position="15"/>
        <end position="429"/>
    </location>
</feature>
<dbReference type="SUPFAM" id="SSF48208">
    <property type="entry name" value="Six-hairpin glycosidases"/>
    <property type="match status" value="1"/>
</dbReference>
<dbReference type="Pfam" id="PF20736">
    <property type="entry name" value="Glyco_hydro127M"/>
    <property type="match status" value="1"/>
</dbReference>